<dbReference type="EMBL" id="CP000478">
    <property type="protein sequence ID" value="ABK19529.1"/>
    <property type="molecule type" value="Genomic_DNA"/>
</dbReference>
<gene>
    <name evidence="1" type="ordered locus">Sfum_3860</name>
</gene>
<dbReference type="InParanoid" id="A0LQ27"/>
<evidence type="ECO:0000313" key="1">
    <source>
        <dbReference type="EMBL" id="ABK19529.1"/>
    </source>
</evidence>
<proteinExistence type="predicted"/>
<evidence type="ECO:0000313" key="2">
    <source>
        <dbReference type="Proteomes" id="UP000001784"/>
    </source>
</evidence>
<dbReference type="KEGG" id="sfu:Sfum_3860"/>
<protein>
    <submittedName>
        <fullName evidence="1">Uncharacterized protein</fullName>
    </submittedName>
</protein>
<organism evidence="1 2">
    <name type="scientific">Syntrophobacter fumaroxidans (strain DSM 10017 / MPOB)</name>
    <dbReference type="NCBI Taxonomy" id="335543"/>
    <lineage>
        <taxon>Bacteria</taxon>
        <taxon>Pseudomonadati</taxon>
        <taxon>Thermodesulfobacteriota</taxon>
        <taxon>Syntrophobacteria</taxon>
        <taxon>Syntrophobacterales</taxon>
        <taxon>Syntrophobacteraceae</taxon>
        <taxon>Syntrophobacter</taxon>
    </lineage>
</organism>
<dbReference type="Proteomes" id="UP000001784">
    <property type="component" value="Chromosome"/>
</dbReference>
<accession>A0LQ27</accession>
<keyword evidence="2" id="KW-1185">Reference proteome</keyword>
<dbReference type="AlphaFoldDB" id="A0LQ27"/>
<reference evidence="1 2" key="1">
    <citation type="submission" date="2006-10" db="EMBL/GenBank/DDBJ databases">
        <title>Complete sequence of Syntrophobacter fumaroxidans MPOB.</title>
        <authorList>
            <consortium name="US DOE Joint Genome Institute"/>
            <person name="Copeland A."/>
            <person name="Lucas S."/>
            <person name="Lapidus A."/>
            <person name="Barry K."/>
            <person name="Detter J.C."/>
            <person name="Glavina del Rio T."/>
            <person name="Hammon N."/>
            <person name="Israni S."/>
            <person name="Pitluck S."/>
            <person name="Goltsman E.G."/>
            <person name="Martinez M."/>
            <person name="Schmutz J."/>
            <person name="Larimer F."/>
            <person name="Land M."/>
            <person name="Hauser L."/>
            <person name="Kyrpides N."/>
            <person name="Kim E."/>
            <person name="Boone D.R."/>
            <person name="Brockman F."/>
            <person name="Culley D."/>
            <person name="Ferry J."/>
            <person name="Gunsalus R."/>
            <person name="McInerney M.J."/>
            <person name="Morrison M."/>
            <person name="Plugge C."/>
            <person name="Rohlin L."/>
            <person name="Scholten J."/>
            <person name="Sieber J."/>
            <person name="Stams A.J.M."/>
            <person name="Worm P."/>
            <person name="Henstra A.M."/>
            <person name="Richardson P."/>
        </authorList>
    </citation>
    <scope>NUCLEOTIDE SEQUENCE [LARGE SCALE GENOMIC DNA]</scope>
    <source>
        <strain evidence="2">DSM 10017 / MPOB</strain>
    </source>
</reference>
<name>A0LQ27_SYNFM</name>
<sequence>MRNQNSHAGELTVVFDKSMNSEGSIASVDAMPGVHFITSHSPYQADDLIRERGFWSSSRPIRRSVSCYEKRCRLKAAINCSCRFCLYSLPSPSFFRSGFNVEQQLRFDTIFLKSEDFSSFESISSISNEQQADSPPNIFLKKLVFFLYFINFPLFD</sequence>
<dbReference type="HOGENOM" id="CLU_1685691_0_0_7"/>